<reference evidence="2 3" key="1">
    <citation type="submission" date="2019-03" db="EMBL/GenBank/DDBJ databases">
        <title>First draft genome of Liparis tanakae, snailfish: a comprehensive survey of snailfish specific genes.</title>
        <authorList>
            <person name="Kim W."/>
            <person name="Song I."/>
            <person name="Jeong J.-H."/>
            <person name="Kim D."/>
            <person name="Kim S."/>
            <person name="Ryu S."/>
            <person name="Song J.Y."/>
            <person name="Lee S.K."/>
        </authorList>
    </citation>
    <scope>NUCLEOTIDE SEQUENCE [LARGE SCALE GENOMIC DNA]</scope>
    <source>
        <tissue evidence="2">Muscle</tissue>
    </source>
</reference>
<dbReference type="OrthoDB" id="437511at2759"/>
<dbReference type="GO" id="GO:0003810">
    <property type="term" value="F:protein-glutamine gamma-glutamyltransferase activity"/>
    <property type="evidence" value="ECO:0007669"/>
    <property type="project" value="TreeGrafter"/>
</dbReference>
<feature type="compositionally biased region" description="Basic and acidic residues" evidence="1">
    <location>
        <begin position="172"/>
        <end position="192"/>
    </location>
</feature>
<feature type="region of interest" description="Disordered" evidence="1">
    <location>
        <begin position="172"/>
        <end position="225"/>
    </location>
</feature>
<proteinExistence type="predicted"/>
<dbReference type="Gene3D" id="3.90.260.10">
    <property type="entry name" value="Transglutaminase-like"/>
    <property type="match status" value="1"/>
</dbReference>
<protein>
    <submittedName>
        <fullName evidence="2">Protein-glutamine gamma-glutamyltransferase K</fullName>
    </submittedName>
</protein>
<name>A0A4Z2E045_9TELE</name>
<evidence type="ECO:0000313" key="2">
    <source>
        <dbReference type="EMBL" id="TNN22087.1"/>
    </source>
</evidence>
<dbReference type="SUPFAM" id="SSF54001">
    <property type="entry name" value="Cysteine proteinases"/>
    <property type="match status" value="1"/>
</dbReference>
<accession>A0A4Z2E045</accession>
<dbReference type="GO" id="GO:0072378">
    <property type="term" value="P:blood coagulation, fibrin clot formation"/>
    <property type="evidence" value="ECO:0007669"/>
    <property type="project" value="TreeGrafter"/>
</dbReference>
<organism evidence="2 3">
    <name type="scientific">Liparis tanakae</name>
    <name type="common">Tanaka's snailfish</name>
    <dbReference type="NCBI Taxonomy" id="230148"/>
    <lineage>
        <taxon>Eukaryota</taxon>
        <taxon>Metazoa</taxon>
        <taxon>Chordata</taxon>
        <taxon>Craniata</taxon>
        <taxon>Vertebrata</taxon>
        <taxon>Euteleostomi</taxon>
        <taxon>Actinopterygii</taxon>
        <taxon>Neopterygii</taxon>
        <taxon>Teleostei</taxon>
        <taxon>Neoteleostei</taxon>
        <taxon>Acanthomorphata</taxon>
        <taxon>Eupercaria</taxon>
        <taxon>Perciformes</taxon>
        <taxon>Cottioidei</taxon>
        <taxon>Cottales</taxon>
        <taxon>Liparidae</taxon>
        <taxon>Liparis</taxon>
    </lineage>
</organism>
<dbReference type="PANTHER" id="PTHR11590">
    <property type="entry name" value="PROTEIN-GLUTAMINE GAMMA-GLUTAMYLTRANSFERASE"/>
    <property type="match status" value="1"/>
</dbReference>
<dbReference type="GO" id="GO:0007399">
    <property type="term" value="P:nervous system development"/>
    <property type="evidence" value="ECO:0007669"/>
    <property type="project" value="UniProtKB-ARBA"/>
</dbReference>
<dbReference type="PANTHER" id="PTHR11590:SF42">
    <property type="entry name" value="COAGULATION FACTOR XIII A CHAIN"/>
    <property type="match status" value="1"/>
</dbReference>
<dbReference type="AlphaFoldDB" id="A0A4Z2E045"/>
<keyword evidence="3" id="KW-1185">Reference proteome</keyword>
<keyword evidence="2" id="KW-0808">Transferase</keyword>
<dbReference type="InterPro" id="IPR014756">
    <property type="entry name" value="Ig_E-set"/>
</dbReference>
<dbReference type="SUPFAM" id="SSF81296">
    <property type="entry name" value="E set domains"/>
    <property type="match status" value="1"/>
</dbReference>
<evidence type="ECO:0000313" key="3">
    <source>
        <dbReference type="Proteomes" id="UP000314294"/>
    </source>
</evidence>
<dbReference type="EMBL" id="SRLO01024289">
    <property type="protein sequence ID" value="TNN22087.1"/>
    <property type="molecule type" value="Genomic_DNA"/>
</dbReference>
<dbReference type="InterPro" id="IPR036985">
    <property type="entry name" value="Transglutaminase-like_sf"/>
</dbReference>
<dbReference type="InterPro" id="IPR050779">
    <property type="entry name" value="Transglutaminase"/>
</dbReference>
<dbReference type="Proteomes" id="UP000314294">
    <property type="component" value="Unassembled WGS sequence"/>
</dbReference>
<feature type="compositionally biased region" description="Basic residues" evidence="1">
    <location>
        <begin position="198"/>
        <end position="225"/>
    </location>
</feature>
<sequence length="225" mass="25347">MVVTFGQRKGGLWAGEVLERRGETLVLGITPTANAIVGKFRTYVAVVAAQGIQRTKRNTKTDMYLLFNAWCRGRRPVVSAPCWRPVVSAPCWRPVVNSQDDSGVLVGNWSDDYSLGQSPTSWTGSTKILLQYASTGVSVSFAQCWVFAGVFNTCEGLKETQDDLKEIQDDLKETQDDLKETQRPQRDTRQPQRDTTTSKRHKTTSKRHKTTSKRHKTTSKRHNDL</sequence>
<gene>
    <name evidence="2" type="primary">TGM1_2</name>
    <name evidence="2" type="ORF">EYF80_067800</name>
</gene>
<evidence type="ECO:0000256" key="1">
    <source>
        <dbReference type="SAM" id="MobiDB-lite"/>
    </source>
</evidence>
<comment type="caution">
    <text evidence="2">The sequence shown here is derived from an EMBL/GenBank/DDBJ whole genome shotgun (WGS) entry which is preliminary data.</text>
</comment>
<dbReference type="InterPro" id="IPR038765">
    <property type="entry name" value="Papain-like_cys_pep_sf"/>
</dbReference>